<dbReference type="Gene3D" id="3.30.300.30">
    <property type="match status" value="1"/>
</dbReference>
<evidence type="ECO:0000256" key="1">
    <source>
        <dbReference type="SAM" id="MobiDB-lite"/>
    </source>
</evidence>
<dbReference type="STRING" id="1081102.A0A162JGR9"/>
<gene>
    <name evidence="3" type="ORF">SPI_00937</name>
</gene>
<dbReference type="Proteomes" id="UP000076874">
    <property type="component" value="Unassembled WGS sequence"/>
</dbReference>
<feature type="domain" description="AMP-dependent synthetase/ligase" evidence="2">
    <location>
        <begin position="253"/>
        <end position="468"/>
    </location>
</feature>
<dbReference type="OrthoDB" id="10253869at2759"/>
<dbReference type="Pfam" id="PF00501">
    <property type="entry name" value="AMP-binding"/>
    <property type="match status" value="1"/>
</dbReference>
<evidence type="ECO:0000313" key="3">
    <source>
        <dbReference type="EMBL" id="OAA68742.1"/>
    </source>
</evidence>
<name>A0A162JGR9_9HYPO</name>
<keyword evidence="3" id="KW-0436">Ligase</keyword>
<dbReference type="PANTHER" id="PTHR42921">
    <property type="entry name" value="ACETOACETYL-COA SYNTHETASE"/>
    <property type="match status" value="1"/>
</dbReference>
<accession>A0A162JGR9</accession>
<reference evidence="3 4" key="1">
    <citation type="journal article" date="2016" name="Genome Biol. Evol.">
        <title>Divergent and convergent evolution of fungal pathogenicity.</title>
        <authorList>
            <person name="Shang Y."/>
            <person name="Xiao G."/>
            <person name="Zheng P."/>
            <person name="Cen K."/>
            <person name="Zhan S."/>
            <person name="Wang C."/>
        </authorList>
    </citation>
    <scope>NUCLEOTIDE SEQUENCE [LARGE SCALE GENOMIC DNA]</scope>
    <source>
        <strain evidence="3 4">RCEF 264</strain>
    </source>
</reference>
<dbReference type="Gene3D" id="3.40.50.12780">
    <property type="entry name" value="N-terminal domain of ligase-like"/>
    <property type="match status" value="1"/>
</dbReference>
<dbReference type="AlphaFoldDB" id="A0A162JGR9"/>
<proteinExistence type="predicted"/>
<dbReference type="InterPro" id="IPR000873">
    <property type="entry name" value="AMP-dep_synth/lig_dom"/>
</dbReference>
<protein>
    <submittedName>
        <fullName evidence="3">AMP-dependent synthetase/ligase</fullName>
    </submittedName>
</protein>
<dbReference type="InterPro" id="IPR020845">
    <property type="entry name" value="AMP-binding_CS"/>
</dbReference>
<dbReference type="SUPFAM" id="SSF56801">
    <property type="entry name" value="Acetyl-CoA synthetase-like"/>
    <property type="match status" value="1"/>
</dbReference>
<dbReference type="PANTHER" id="PTHR42921:SF4">
    <property type="entry name" value="ACETOACETYL-COA SYNTHASE (AFU_ORTHOLOGUE AFUA_8G04770)"/>
    <property type="match status" value="1"/>
</dbReference>
<feature type="region of interest" description="Disordered" evidence="1">
    <location>
        <begin position="121"/>
        <end position="140"/>
    </location>
</feature>
<dbReference type="EMBL" id="AZHD01000001">
    <property type="protein sequence ID" value="OAA68742.1"/>
    <property type="molecule type" value="Genomic_DNA"/>
</dbReference>
<dbReference type="PROSITE" id="PS00455">
    <property type="entry name" value="AMP_BINDING"/>
    <property type="match status" value="1"/>
</dbReference>
<evidence type="ECO:0000313" key="4">
    <source>
        <dbReference type="Proteomes" id="UP000076874"/>
    </source>
</evidence>
<dbReference type="GO" id="GO:0030729">
    <property type="term" value="F:acetoacetate-CoA ligase activity"/>
    <property type="evidence" value="ECO:0007669"/>
    <property type="project" value="TreeGrafter"/>
</dbReference>
<keyword evidence="4" id="KW-1185">Reference proteome</keyword>
<comment type="caution">
    <text evidence="3">The sequence shown here is derived from an EMBL/GenBank/DDBJ whole genome shotgun (WGS) entry which is preliminary data.</text>
</comment>
<evidence type="ECO:0000259" key="2">
    <source>
        <dbReference type="Pfam" id="PF00501"/>
    </source>
</evidence>
<organism evidence="3 4">
    <name type="scientific">Niveomyces insectorum RCEF 264</name>
    <dbReference type="NCBI Taxonomy" id="1081102"/>
    <lineage>
        <taxon>Eukaryota</taxon>
        <taxon>Fungi</taxon>
        <taxon>Dikarya</taxon>
        <taxon>Ascomycota</taxon>
        <taxon>Pezizomycotina</taxon>
        <taxon>Sordariomycetes</taxon>
        <taxon>Hypocreomycetidae</taxon>
        <taxon>Hypocreales</taxon>
        <taxon>Cordycipitaceae</taxon>
        <taxon>Niveomyces</taxon>
    </lineage>
</organism>
<sequence>MAGSLQKLPRKLWEHPDPTSTEMYQFMQAVNAKYGLNLQTFPELHAFSVQRRADFWGLLFDTAGFLFEGDYRRSHGGGGVVDESLPIDAVPRWFDGVRLNFAENMLYTRAGAGEVEGIVGGGGGDGMRSPATGARSTRGKEDGKVAVTLVREGALAPADAEQRRDAARVAGHRTVQVNPKLLFMDDAAVYNGKTVDLRAKMGEVVAGLRADCRAFVGAVAVPRFAEPLDVSQIGAGGASGVGVTPWASFLLLNDAAGAAAAHPPPFVRVDFADPFLICYSSGTTGTPKAIVHTVGGCLLNYYKEARLHEGLTPDAVTLQFTTVGWIMYVATVTVLVFGCRTILYDGSPFQPDRAALVRLAAAQRVTKLGLSPRWMLELARHGIAPRAVADLSALRVVTSTGMVLSPELQHWFYDTAFPPHVHLANVSGGTDIAGCFGICNPLMPVYVGGAQGFSLGVDVRLFDTTAAEEPAHDDDDGRTFATSVEVALGSPGELVAVQAFPNIPGFFWNDAGSGKVGMDPETGRMVLHRERPAAPPGSRYHDAYFARFRRVWAHGDFCVVQPATGQLEFLGRADGVLNPSGVRFGSAEIYAVLERHFADRIADALCVGQRRPGRDADEAVLLFLLLRPGTPPLDDALAAAVRAAIARDLSKRHVPKYVFPTPAIPTTVNMKKVELPVKRIVCGERIQPSGTLANPESLEYFYQFAEIEKVVEASLKPKAKL</sequence>
<dbReference type="InterPro" id="IPR042099">
    <property type="entry name" value="ANL_N_sf"/>
</dbReference>
<dbReference type="InterPro" id="IPR045851">
    <property type="entry name" value="AMP-bd_C_sf"/>
</dbReference>